<keyword evidence="3" id="KW-1185">Reference proteome</keyword>
<evidence type="ECO:0000313" key="2">
    <source>
        <dbReference type="EMBL" id="KAJ1087406.1"/>
    </source>
</evidence>
<feature type="region of interest" description="Disordered" evidence="1">
    <location>
        <begin position="1"/>
        <end position="88"/>
    </location>
</feature>
<sequence length="88" mass="9496">MRPLVAPTRAPRAQPLPPAWPKRGPRTTASTPASAGSKKRDRDVPDFSARHPTAEGGVPAASGGSGLRENQRSVVCTLRKERERTNDR</sequence>
<protein>
    <submittedName>
        <fullName evidence="2">Uncharacterized protein</fullName>
    </submittedName>
</protein>
<feature type="compositionally biased region" description="Basic and acidic residues" evidence="1">
    <location>
        <begin position="38"/>
        <end position="53"/>
    </location>
</feature>
<evidence type="ECO:0000313" key="3">
    <source>
        <dbReference type="Proteomes" id="UP001066276"/>
    </source>
</evidence>
<reference evidence="2" key="1">
    <citation type="journal article" date="2022" name="bioRxiv">
        <title>Sequencing and chromosome-scale assembly of the giantPleurodeles waltlgenome.</title>
        <authorList>
            <person name="Brown T."/>
            <person name="Elewa A."/>
            <person name="Iarovenko S."/>
            <person name="Subramanian E."/>
            <person name="Araus A.J."/>
            <person name="Petzold A."/>
            <person name="Susuki M."/>
            <person name="Suzuki K.-i.T."/>
            <person name="Hayashi T."/>
            <person name="Toyoda A."/>
            <person name="Oliveira C."/>
            <person name="Osipova E."/>
            <person name="Leigh N.D."/>
            <person name="Simon A."/>
            <person name="Yun M.H."/>
        </authorList>
    </citation>
    <scope>NUCLEOTIDE SEQUENCE</scope>
    <source>
        <strain evidence="2">20211129_DDA</strain>
        <tissue evidence="2">Liver</tissue>
    </source>
</reference>
<dbReference type="AlphaFoldDB" id="A0AAV7L6Z0"/>
<gene>
    <name evidence="2" type="ORF">NDU88_000579</name>
</gene>
<dbReference type="EMBL" id="JANPWB010000015">
    <property type="protein sequence ID" value="KAJ1087406.1"/>
    <property type="molecule type" value="Genomic_DNA"/>
</dbReference>
<name>A0AAV7L6Z0_PLEWA</name>
<dbReference type="Proteomes" id="UP001066276">
    <property type="component" value="Chromosome 11"/>
</dbReference>
<proteinExistence type="predicted"/>
<accession>A0AAV7L6Z0</accession>
<feature type="compositionally biased region" description="Basic and acidic residues" evidence="1">
    <location>
        <begin position="78"/>
        <end position="88"/>
    </location>
</feature>
<organism evidence="2 3">
    <name type="scientific">Pleurodeles waltl</name>
    <name type="common">Iberian ribbed newt</name>
    <dbReference type="NCBI Taxonomy" id="8319"/>
    <lineage>
        <taxon>Eukaryota</taxon>
        <taxon>Metazoa</taxon>
        <taxon>Chordata</taxon>
        <taxon>Craniata</taxon>
        <taxon>Vertebrata</taxon>
        <taxon>Euteleostomi</taxon>
        <taxon>Amphibia</taxon>
        <taxon>Batrachia</taxon>
        <taxon>Caudata</taxon>
        <taxon>Salamandroidea</taxon>
        <taxon>Salamandridae</taxon>
        <taxon>Pleurodelinae</taxon>
        <taxon>Pleurodeles</taxon>
    </lineage>
</organism>
<comment type="caution">
    <text evidence="2">The sequence shown here is derived from an EMBL/GenBank/DDBJ whole genome shotgun (WGS) entry which is preliminary data.</text>
</comment>
<evidence type="ECO:0000256" key="1">
    <source>
        <dbReference type="SAM" id="MobiDB-lite"/>
    </source>
</evidence>